<keyword evidence="2" id="KW-0472">Membrane</keyword>
<evidence type="ECO:0000256" key="2">
    <source>
        <dbReference type="SAM" id="Phobius"/>
    </source>
</evidence>
<feature type="domain" description="Tape measure protein N-terminal" evidence="3">
    <location>
        <begin position="194"/>
        <end position="381"/>
    </location>
</feature>
<dbReference type="OrthoDB" id="28713at2"/>
<dbReference type="Proteomes" id="UP000051084">
    <property type="component" value="Unassembled WGS sequence"/>
</dbReference>
<feature type="transmembrane region" description="Helical" evidence="2">
    <location>
        <begin position="497"/>
        <end position="516"/>
    </location>
</feature>
<proteinExistence type="predicted"/>
<keyword evidence="2" id="KW-0812">Transmembrane</keyword>
<dbReference type="InterPro" id="IPR013491">
    <property type="entry name" value="Tape_meas_N"/>
</dbReference>
<keyword evidence="1" id="KW-0175">Coiled coil</keyword>
<dbReference type="PANTHER" id="PTHR37813:SF1">
    <property type="entry name" value="FELS-2 PROPHAGE PROTEIN"/>
    <property type="match status" value="1"/>
</dbReference>
<dbReference type="STRING" id="417373.GCA_001570685_01447"/>
<feature type="transmembrane region" description="Helical" evidence="2">
    <location>
        <begin position="536"/>
        <end position="561"/>
    </location>
</feature>
<feature type="transmembrane region" description="Helical" evidence="2">
    <location>
        <begin position="600"/>
        <end position="619"/>
    </location>
</feature>
<gene>
    <name evidence="4" type="ORF">FC21_GL000617</name>
</gene>
<dbReference type="Gene3D" id="1.20.120.20">
    <property type="entry name" value="Apolipoprotein"/>
    <property type="match status" value="1"/>
</dbReference>
<evidence type="ECO:0000313" key="4">
    <source>
        <dbReference type="EMBL" id="KRL91847.1"/>
    </source>
</evidence>
<evidence type="ECO:0000256" key="1">
    <source>
        <dbReference type="SAM" id="Coils"/>
    </source>
</evidence>
<protein>
    <recommendedName>
        <fullName evidence="3">Tape measure protein N-terminal domain-containing protein</fullName>
    </recommendedName>
</protein>
<reference evidence="4 5" key="1">
    <citation type="journal article" date="2015" name="Genome Announc.">
        <title>Expanding the biotechnology potential of lactobacilli through comparative genomics of 213 strains and associated genera.</title>
        <authorList>
            <person name="Sun Z."/>
            <person name="Harris H.M."/>
            <person name="McCann A."/>
            <person name="Guo C."/>
            <person name="Argimon S."/>
            <person name="Zhang W."/>
            <person name="Yang X."/>
            <person name="Jeffery I.B."/>
            <person name="Cooney J.C."/>
            <person name="Kagawa T.F."/>
            <person name="Liu W."/>
            <person name="Song Y."/>
            <person name="Salvetti E."/>
            <person name="Wrobel A."/>
            <person name="Rasinkangas P."/>
            <person name="Parkhill J."/>
            <person name="Rea M.C."/>
            <person name="O'Sullivan O."/>
            <person name="Ritari J."/>
            <person name="Douillard F.P."/>
            <person name="Paul Ross R."/>
            <person name="Yang R."/>
            <person name="Briner A.E."/>
            <person name="Felis G.E."/>
            <person name="de Vos W.M."/>
            <person name="Barrangou R."/>
            <person name="Klaenhammer T.R."/>
            <person name="Caufield P.W."/>
            <person name="Cui Y."/>
            <person name="Zhang H."/>
            <person name="O'Toole P.W."/>
        </authorList>
    </citation>
    <scope>NUCLEOTIDE SEQUENCE [LARGE SCALE GENOMIC DNA]</scope>
    <source>
        <strain evidence="4 5">DSM 18793</strain>
    </source>
</reference>
<dbReference type="NCBIfam" id="TIGR02675">
    <property type="entry name" value="tape_meas_nterm"/>
    <property type="match status" value="1"/>
</dbReference>
<dbReference type="EMBL" id="AZGC01000067">
    <property type="protein sequence ID" value="KRL91847.1"/>
    <property type="molecule type" value="Genomic_DNA"/>
</dbReference>
<dbReference type="PATRIC" id="fig|1423742.4.peg.640"/>
<dbReference type="Pfam" id="PF20155">
    <property type="entry name" value="TMP_3"/>
    <property type="match status" value="1"/>
</dbReference>
<dbReference type="RefSeq" id="WP_061209665.1">
    <property type="nucleotide sequence ID" value="NZ_AZGC01000067.1"/>
</dbReference>
<dbReference type="PANTHER" id="PTHR37813">
    <property type="entry name" value="FELS-2 PROPHAGE PROTEIN"/>
    <property type="match status" value="1"/>
</dbReference>
<evidence type="ECO:0000259" key="3">
    <source>
        <dbReference type="Pfam" id="PF20155"/>
    </source>
</evidence>
<dbReference type="AlphaFoldDB" id="A0A0R1UEL6"/>
<keyword evidence="5" id="KW-1185">Reference proteome</keyword>
<name>A0A0R1UEL6_9LACO</name>
<comment type="caution">
    <text evidence="4">The sequence shown here is derived from an EMBL/GenBank/DDBJ whole genome shotgun (WGS) entry which is preliminary data.</text>
</comment>
<evidence type="ECO:0000313" key="5">
    <source>
        <dbReference type="Proteomes" id="UP000051084"/>
    </source>
</evidence>
<sequence length="1153" mass="122604">MADGTVKIDVELDGSNIQSDVSQINGVLDQIKGKGDDVKDSLDGIGKLDTKIKLGVNAEDSKAKIEEISKDISKLPKEARVKLEAAAETVGIKNFDHMLTLLPKKAVTQLLTEANTTGAVDFKRLLASIPKEQRTEIELRDNASPALNQIRQGMDDVKGASTSLKTVMMGTFAGNAILAGISAITNGLKEMTAQAITSYDAINTFDKTMTFAGFGKKQIHEASEELRDYSRATIYNVGEMSNTAATLAANGVKNFTGVTKSLGNLVAVSGGGADAMKSASLALTQIVGAGKMYTGDWNQFINMIPGASKKIQDQLKKNGAYTGNFRDAMSKGQITAKEFVKALNELGSTDVAKKAATDTSKFSTAWQGMQESIQDGILNIMDAMGTKGITGAISGFGNVVYDVFDGIAKAIKVLSKTFGMLGKAISPATSALGKLAKAAHVGDIFKVSASGVAIFAGSFLTLLTTVNKLRKLRDTVHIVSDLTGAFKRLGGSLVKHPYLAVAAALITLAAGLIYAYNHSKTFRKWVNKNKEPLMALAKVVGIAVAAFAGFKTMSAVVGGLMKVASVVKKVSGAIKGLSAVSKVVSGIKALGSAFGLLTNPVGLVIAAIVAVGAAFVLLYKHNAKFRSWVNGLAKHAKAGAKRMADGFKSGVNSAKKHLDKLGKDINSAAKKAKSGAKKIGDNIRNGVKSGVDKTKSSFDKLKKNLSNMNKDAKTKTKQMAKILQSAFDKLPSGVKKAVRNIENNVKGVVDVVKDMTRLVRAIARGDWKGAWEAFKDVVGDSWKLISNLTKNSIKGVQDLVDAGLDVIKGAWNSAWSAVADYFSSIWNRIKADAKAGINAVIDIINGGISGINSVISFFGGSARVGSIKHLKTGTSANDKDEFAVVNDEEGDNYREAIVRANGKVEIPHGRNQVVWLNRGDQVIPARETAQLFNLNHYAHGRNAEKLKELASYLANPLGKLREIFNRPNNGRGVFQDMGAGVIRMAPTWAEDWFVNQLRHFKELFEAEDDDGKSRHKRKKHANGGWSDQEAIFGEIPGEPEVAINPARETADNLIVEAIRARAMHSTSGMAGKLASLLGHAKANSHPITPSHVIGGSVGGGATNAGQATDSDLNISVVLDSGVIARVTYPKYKAMQARDLVIRNRSGATPIGRV</sequence>
<feature type="coiled-coil region" evidence="1">
    <location>
        <begin position="691"/>
        <end position="718"/>
    </location>
</feature>
<organism evidence="4 5">
    <name type="scientific">Limosilactobacillus equigenerosi DSM 18793 = JCM 14505</name>
    <dbReference type="NCBI Taxonomy" id="1423742"/>
    <lineage>
        <taxon>Bacteria</taxon>
        <taxon>Bacillati</taxon>
        <taxon>Bacillota</taxon>
        <taxon>Bacilli</taxon>
        <taxon>Lactobacillales</taxon>
        <taxon>Lactobacillaceae</taxon>
        <taxon>Limosilactobacillus</taxon>
    </lineage>
</organism>
<keyword evidence="2" id="KW-1133">Transmembrane helix</keyword>
<accession>A0A0R1UEL6</accession>